<evidence type="ECO:0000313" key="3">
    <source>
        <dbReference type="EMBL" id="KAG5406610.1"/>
    </source>
</evidence>
<evidence type="ECO:0008006" key="5">
    <source>
        <dbReference type="Google" id="ProtNLM"/>
    </source>
</evidence>
<reference evidence="3 4" key="1">
    <citation type="submission" date="2021-03" db="EMBL/GenBank/DDBJ databases">
        <authorList>
            <person name="King G.J."/>
            <person name="Bancroft I."/>
            <person name="Baten A."/>
            <person name="Bloomfield J."/>
            <person name="Borpatragohain P."/>
            <person name="He Z."/>
            <person name="Irish N."/>
            <person name="Irwin J."/>
            <person name="Liu K."/>
            <person name="Mauleon R.P."/>
            <person name="Moore J."/>
            <person name="Morris R."/>
            <person name="Ostergaard L."/>
            <person name="Wang B."/>
            <person name="Wells R."/>
        </authorList>
    </citation>
    <scope>NUCLEOTIDE SEQUENCE [LARGE SCALE GENOMIC DNA]</scope>
    <source>
        <strain evidence="3">R-o-18</strain>
        <tissue evidence="3">Leaf</tissue>
    </source>
</reference>
<sequence>MRGAYTNKKTGEFRIPLLGMSYLVESRKQEYLASQPLSDEGSSASTNLSRTRVVSKKKGRLVGLARHASSYPSSSHTPYADPMIMEELQKKDNRIVALESQNATILAQMVQQDAQIAEHKAEVAEAKRMNQDIMEKMNRLFPAEFWD</sequence>
<accession>A0ABQ7N6T6</accession>
<organism evidence="3 4">
    <name type="scientific">Brassica rapa subsp. trilocularis</name>
    <dbReference type="NCBI Taxonomy" id="1813537"/>
    <lineage>
        <taxon>Eukaryota</taxon>
        <taxon>Viridiplantae</taxon>
        <taxon>Streptophyta</taxon>
        <taxon>Embryophyta</taxon>
        <taxon>Tracheophyta</taxon>
        <taxon>Spermatophyta</taxon>
        <taxon>Magnoliopsida</taxon>
        <taxon>eudicotyledons</taxon>
        <taxon>Gunneridae</taxon>
        <taxon>Pentapetalae</taxon>
        <taxon>rosids</taxon>
        <taxon>malvids</taxon>
        <taxon>Brassicales</taxon>
        <taxon>Brassicaceae</taxon>
        <taxon>Brassiceae</taxon>
        <taxon>Brassica</taxon>
    </lineage>
</organism>
<protein>
    <recommendedName>
        <fullName evidence="5">No apical meristem-associated C-terminal domain-containing protein</fullName>
    </recommendedName>
</protein>
<dbReference type="Proteomes" id="UP000823674">
    <property type="component" value="Chromosome A03"/>
</dbReference>
<keyword evidence="1" id="KW-0175">Coiled coil</keyword>
<feature type="compositionally biased region" description="Polar residues" evidence="2">
    <location>
        <begin position="35"/>
        <end position="52"/>
    </location>
</feature>
<proteinExistence type="predicted"/>
<dbReference type="EMBL" id="JADBGQ010000003">
    <property type="protein sequence ID" value="KAG5406610.1"/>
    <property type="molecule type" value="Genomic_DNA"/>
</dbReference>
<comment type="caution">
    <text evidence="3">The sequence shown here is derived from an EMBL/GenBank/DDBJ whole genome shotgun (WGS) entry which is preliminary data.</text>
</comment>
<feature type="region of interest" description="Disordered" evidence="2">
    <location>
        <begin position="34"/>
        <end position="54"/>
    </location>
</feature>
<gene>
    <name evidence="3" type="primary">A03g506380.1_BraROA</name>
    <name evidence="3" type="ORF">IGI04_012729</name>
</gene>
<evidence type="ECO:0000313" key="4">
    <source>
        <dbReference type="Proteomes" id="UP000823674"/>
    </source>
</evidence>
<evidence type="ECO:0000256" key="1">
    <source>
        <dbReference type="SAM" id="Coils"/>
    </source>
</evidence>
<name>A0ABQ7N6T6_BRACM</name>
<feature type="coiled-coil region" evidence="1">
    <location>
        <begin position="107"/>
        <end position="136"/>
    </location>
</feature>
<keyword evidence="4" id="KW-1185">Reference proteome</keyword>
<evidence type="ECO:0000256" key="2">
    <source>
        <dbReference type="SAM" id="MobiDB-lite"/>
    </source>
</evidence>